<gene>
    <name evidence="1" type="ORF">P7K49_023136</name>
</gene>
<protein>
    <submittedName>
        <fullName evidence="1">Uncharacterized protein</fullName>
    </submittedName>
</protein>
<dbReference type="EMBL" id="JASSZA010000011">
    <property type="protein sequence ID" value="KAK2097685.1"/>
    <property type="molecule type" value="Genomic_DNA"/>
</dbReference>
<keyword evidence="2" id="KW-1185">Reference proteome</keyword>
<evidence type="ECO:0000313" key="1">
    <source>
        <dbReference type="EMBL" id="KAK2097685.1"/>
    </source>
</evidence>
<comment type="caution">
    <text evidence="1">The sequence shown here is derived from an EMBL/GenBank/DDBJ whole genome shotgun (WGS) entry which is preliminary data.</text>
</comment>
<dbReference type="Proteomes" id="UP001266305">
    <property type="component" value="Unassembled WGS sequence"/>
</dbReference>
<organism evidence="1 2">
    <name type="scientific">Saguinus oedipus</name>
    <name type="common">Cotton-top tamarin</name>
    <name type="synonym">Oedipomidas oedipus</name>
    <dbReference type="NCBI Taxonomy" id="9490"/>
    <lineage>
        <taxon>Eukaryota</taxon>
        <taxon>Metazoa</taxon>
        <taxon>Chordata</taxon>
        <taxon>Craniata</taxon>
        <taxon>Vertebrata</taxon>
        <taxon>Euteleostomi</taxon>
        <taxon>Mammalia</taxon>
        <taxon>Eutheria</taxon>
        <taxon>Euarchontoglires</taxon>
        <taxon>Primates</taxon>
        <taxon>Haplorrhini</taxon>
        <taxon>Platyrrhini</taxon>
        <taxon>Cebidae</taxon>
        <taxon>Callitrichinae</taxon>
        <taxon>Saguinus</taxon>
    </lineage>
</organism>
<evidence type="ECO:0000313" key="2">
    <source>
        <dbReference type="Proteomes" id="UP001266305"/>
    </source>
</evidence>
<reference evidence="1 2" key="1">
    <citation type="submission" date="2023-05" db="EMBL/GenBank/DDBJ databases">
        <title>B98-5 Cell Line De Novo Hybrid Assembly: An Optical Mapping Approach.</title>
        <authorList>
            <person name="Kananen K."/>
            <person name="Auerbach J.A."/>
            <person name="Kautto E."/>
            <person name="Blachly J.S."/>
        </authorList>
    </citation>
    <scope>NUCLEOTIDE SEQUENCE [LARGE SCALE GENOMIC DNA]</scope>
    <source>
        <strain evidence="1">B95-8</strain>
        <tissue evidence="1">Cell line</tissue>
    </source>
</reference>
<accession>A0ABQ9UKS3</accession>
<sequence length="83" mass="8632">MEALRASSAAASVSPQPCQLPAASYERENARHREALTGTEAWGAPQQQYCKPALGVPGLHSLELTLMGCGNGACPVCLLALLP</sequence>
<proteinExistence type="predicted"/>
<name>A0ABQ9UKS3_SAGOE</name>